<proteinExistence type="predicted"/>
<dbReference type="Proteomes" id="UP000242188">
    <property type="component" value="Unassembled WGS sequence"/>
</dbReference>
<dbReference type="InterPro" id="IPR036465">
    <property type="entry name" value="vWFA_dom_sf"/>
</dbReference>
<evidence type="ECO:0000259" key="2">
    <source>
        <dbReference type="PROSITE" id="PS50234"/>
    </source>
</evidence>
<reference evidence="3 4" key="1">
    <citation type="journal article" date="2017" name="Nat. Ecol. Evol.">
        <title>Scallop genome provides insights into evolution of bilaterian karyotype and development.</title>
        <authorList>
            <person name="Wang S."/>
            <person name="Zhang J."/>
            <person name="Jiao W."/>
            <person name="Li J."/>
            <person name="Xun X."/>
            <person name="Sun Y."/>
            <person name="Guo X."/>
            <person name="Huan P."/>
            <person name="Dong B."/>
            <person name="Zhang L."/>
            <person name="Hu X."/>
            <person name="Sun X."/>
            <person name="Wang J."/>
            <person name="Zhao C."/>
            <person name="Wang Y."/>
            <person name="Wang D."/>
            <person name="Huang X."/>
            <person name="Wang R."/>
            <person name="Lv J."/>
            <person name="Li Y."/>
            <person name="Zhang Z."/>
            <person name="Liu B."/>
            <person name="Lu W."/>
            <person name="Hui Y."/>
            <person name="Liang J."/>
            <person name="Zhou Z."/>
            <person name="Hou R."/>
            <person name="Li X."/>
            <person name="Liu Y."/>
            <person name="Li H."/>
            <person name="Ning X."/>
            <person name="Lin Y."/>
            <person name="Zhao L."/>
            <person name="Xing Q."/>
            <person name="Dou J."/>
            <person name="Li Y."/>
            <person name="Mao J."/>
            <person name="Guo H."/>
            <person name="Dou H."/>
            <person name="Li T."/>
            <person name="Mu C."/>
            <person name="Jiang W."/>
            <person name="Fu Q."/>
            <person name="Fu X."/>
            <person name="Miao Y."/>
            <person name="Liu J."/>
            <person name="Yu Q."/>
            <person name="Li R."/>
            <person name="Liao H."/>
            <person name="Li X."/>
            <person name="Kong Y."/>
            <person name="Jiang Z."/>
            <person name="Chourrout D."/>
            <person name="Li R."/>
            <person name="Bao Z."/>
        </authorList>
    </citation>
    <scope>NUCLEOTIDE SEQUENCE [LARGE SCALE GENOMIC DNA]</scope>
    <source>
        <strain evidence="3 4">PY_sf001</strain>
    </source>
</reference>
<dbReference type="EMBL" id="NEDP02005428">
    <property type="protein sequence ID" value="OWF41031.1"/>
    <property type="molecule type" value="Genomic_DNA"/>
</dbReference>
<dbReference type="OrthoDB" id="6132182at2759"/>
<feature type="signal peptide" evidence="1">
    <location>
        <begin position="1"/>
        <end position="27"/>
    </location>
</feature>
<dbReference type="SUPFAM" id="SSF53300">
    <property type="entry name" value="vWA-like"/>
    <property type="match status" value="1"/>
</dbReference>
<feature type="chain" id="PRO_5012735929" evidence="1">
    <location>
        <begin position="28"/>
        <end position="248"/>
    </location>
</feature>
<keyword evidence="4" id="KW-1185">Reference proteome</keyword>
<accession>A0A210PX16</accession>
<dbReference type="PRINTS" id="PR00453">
    <property type="entry name" value="VWFADOMAIN"/>
</dbReference>
<evidence type="ECO:0000313" key="3">
    <source>
        <dbReference type="EMBL" id="OWF41031.1"/>
    </source>
</evidence>
<gene>
    <name evidence="3" type="ORF">KP79_PYT02230</name>
</gene>
<keyword evidence="1" id="KW-0732">Signal</keyword>
<dbReference type="GO" id="GO:0005581">
    <property type="term" value="C:collagen trimer"/>
    <property type="evidence" value="ECO:0007669"/>
    <property type="project" value="UniProtKB-KW"/>
</dbReference>
<protein>
    <submittedName>
        <fullName evidence="3">Collagen alpha-1(XII) chain</fullName>
    </submittedName>
</protein>
<evidence type="ECO:0000256" key="1">
    <source>
        <dbReference type="SAM" id="SignalP"/>
    </source>
</evidence>
<organism evidence="3 4">
    <name type="scientific">Mizuhopecten yessoensis</name>
    <name type="common">Japanese scallop</name>
    <name type="synonym">Patinopecten yessoensis</name>
    <dbReference type="NCBI Taxonomy" id="6573"/>
    <lineage>
        <taxon>Eukaryota</taxon>
        <taxon>Metazoa</taxon>
        <taxon>Spiralia</taxon>
        <taxon>Lophotrochozoa</taxon>
        <taxon>Mollusca</taxon>
        <taxon>Bivalvia</taxon>
        <taxon>Autobranchia</taxon>
        <taxon>Pteriomorphia</taxon>
        <taxon>Pectinida</taxon>
        <taxon>Pectinoidea</taxon>
        <taxon>Pectinidae</taxon>
        <taxon>Mizuhopecten</taxon>
    </lineage>
</organism>
<dbReference type="SMART" id="SM00327">
    <property type="entry name" value="VWA"/>
    <property type="match status" value="1"/>
</dbReference>
<dbReference type="InterPro" id="IPR050525">
    <property type="entry name" value="ECM_Assembly_Org"/>
</dbReference>
<dbReference type="PANTHER" id="PTHR24020:SF20">
    <property type="entry name" value="PH DOMAIN-CONTAINING PROTEIN"/>
    <property type="match status" value="1"/>
</dbReference>
<feature type="domain" description="VWFA" evidence="2">
    <location>
        <begin position="69"/>
        <end position="242"/>
    </location>
</feature>
<dbReference type="Gene3D" id="3.40.50.410">
    <property type="entry name" value="von Willebrand factor, type A domain"/>
    <property type="match status" value="1"/>
</dbReference>
<sequence>MQLFYDGGHMFFLLFVCWFVQCETVNGQNPETGNQPVTDANFGGMITKPIIDTRRVPATHPKCLTQMVDVVFLLDSSGSMGEMDFRKLLDFVSVYAQYFTVGPSNVQMSVISFASDVTIHFDLNTYDNSAAIINAVQNIPYKNGGTHTEKALQMALYHSFTRQTGDRSYAKNVLLVITDGYSYDREATLSAASMLKLYQIETFAVGVGQGVDISELQGIATDSRHVFTATNFDTLSTLRSKLNLFSCT</sequence>
<dbReference type="PROSITE" id="PS50234">
    <property type="entry name" value="VWFA"/>
    <property type="match status" value="1"/>
</dbReference>
<dbReference type="Pfam" id="PF00092">
    <property type="entry name" value="VWA"/>
    <property type="match status" value="1"/>
</dbReference>
<comment type="caution">
    <text evidence="3">The sequence shown here is derived from an EMBL/GenBank/DDBJ whole genome shotgun (WGS) entry which is preliminary data.</text>
</comment>
<dbReference type="AlphaFoldDB" id="A0A210PX16"/>
<evidence type="ECO:0000313" key="4">
    <source>
        <dbReference type="Proteomes" id="UP000242188"/>
    </source>
</evidence>
<name>A0A210PX16_MIZYE</name>
<dbReference type="PANTHER" id="PTHR24020">
    <property type="entry name" value="COLLAGEN ALPHA"/>
    <property type="match status" value="1"/>
</dbReference>
<keyword evidence="3" id="KW-0176">Collagen</keyword>
<dbReference type="InterPro" id="IPR002035">
    <property type="entry name" value="VWF_A"/>
</dbReference>